<dbReference type="GO" id="GO:0048471">
    <property type="term" value="C:perinuclear region of cytoplasm"/>
    <property type="evidence" value="ECO:0007669"/>
    <property type="project" value="TreeGrafter"/>
</dbReference>
<dbReference type="PANTHER" id="PTHR35664:SF1">
    <property type="entry name" value="SPERMATID-SPECIFIC MANCHETTE-RELATED PROTEIN 1"/>
    <property type="match status" value="1"/>
</dbReference>
<feature type="non-terminal residue" evidence="2">
    <location>
        <position position="328"/>
    </location>
</feature>
<name>A0A7K4KV45_9AVES</name>
<dbReference type="GO" id="GO:0043014">
    <property type="term" value="F:alpha-tubulin binding"/>
    <property type="evidence" value="ECO:0007669"/>
    <property type="project" value="TreeGrafter"/>
</dbReference>
<dbReference type="OrthoDB" id="9820464at2759"/>
<dbReference type="PANTHER" id="PTHR35664">
    <property type="entry name" value="SPERMATID-SPECIFIC MANCHETTE-RELATED PROTEIN 1"/>
    <property type="match status" value="1"/>
</dbReference>
<organism evidence="2 3">
    <name type="scientific">Crypturellus soui</name>
    <dbReference type="NCBI Taxonomy" id="458187"/>
    <lineage>
        <taxon>Eukaryota</taxon>
        <taxon>Metazoa</taxon>
        <taxon>Chordata</taxon>
        <taxon>Craniata</taxon>
        <taxon>Vertebrata</taxon>
        <taxon>Euteleostomi</taxon>
        <taxon>Archelosauria</taxon>
        <taxon>Archosauria</taxon>
        <taxon>Dinosauria</taxon>
        <taxon>Saurischia</taxon>
        <taxon>Theropoda</taxon>
        <taxon>Coelurosauria</taxon>
        <taxon>Aves</taxon>
        <taxon>Palaeognathae</taxon>
        <taxon>Tinamiformes</taxon>
        <taxon>Tinamidae</taxon>
        <taxon>Crypturellus</taxon>
    </lineage>
</organism>
<feature type="region of interest" description="Disordered" evidence="1">
    <location>
        <begin position="168"/>
        <end position="197"/>
    </location>
</feature>
<evidence type="ECO:0000256" key="1">
    <source>
        <dbReference type="SAM" id="MobiDB-lite"/>
    </source>
</evidence>
<comment type="caution">
    <text evidence="2">The sequence shown here is derived from an EMBL/GenBank/DDBJ whole genome shotgun (WGS) entry which is preliminary data.</text>
</comment>
<dbReference type="GO" id="GO:0002177">
    <property type="term" value="C:manchette"/>
    <property type="evidence" value="ECO:0007669"/>
    <property type="project" value="TreeGrafter"/>
</dbReference>
<dbReference type="InterPro" id="IPR028195">
    <property type="entry name" value="SPMIP6"/>
</dbReference>
<protein>
    <submittedName>
        <fullName evidence="2">SMRP1 protein</fullName>
    </submittedName>
</protein>
<dbReference type="AlphaFoldDB" id="A0A7K4KV45"/>
<dbReference type="Proteomes" id="UP000545332">
    <property type="component" value="Unassembled WGS sequence"/>
</dbReference>
<feature type="non-terminal residue" evidence="2">
    <location>
        <position position="1"/>
    </location>
</feature>
<gene>
    <name evidence="2" type="primary">Smrp1</name>
    <name evidence="2" type="ORF">CRYSOU_R12655</name>
</gene>
<proteinExistence type="predicted"/>
<evidence type="ECO:0000313" key="2">
    <source>
        <dbReference type="EMBL" id="NWI20310.1"/>
    </source>
</evidence>
<dbReference type="EMBL" id="VWPX01018728">
    <property type="protein sequence ID" value="NWI20310.1"/>
    <property type="molecule type" value="Genomic_DNA"/>
</dbReference>
<sequence>MFLFSQETKTPVSTYTDSYRPPNSVKKIFQEPSARFWKENKFVTKGLTIPPVPSAGSPEQQEKLLKATAQEFAYRNAVEPSAYLPEKYWVTRQEERYNPVFVNEDRYVTWRTSPYNSAAWNKYTTYLPRLPKVGARGAGQPAGATRPRGCHLSPCRRRRWRRCWRARPGPSTSTAAVRAGRPRRPTAAPAPPLTRRPPLAEREVADMLSSFSRAPLPSVPQVYAAAARRPYQGYFSPCSGRHYCLRGMDYYGDVGRPDTTRHLHPLAERAVRFPALLPRLLLCAAQILMFISSPRWDSSHFKKAGGVQRGTFIIHPEFVSESCSAPLG</sequence>
<evidence type="ECO:0000313" key="3">
    <source>
        <dbReference type="Proteomes" id="UP000545332"/>
    </source>
</evidence>
<accession>A0A7K4KV45</accession>
<dbReference type="Pfam" id="PF15181">
    <property type="entry name" value="SMRP1"/>
    <property type="match status" value="2"/>
</dbReference>
<keyword evidence="3" id="KW-1185">Reference proteome</keyword>
<reference evidence="2 3" key="1">
    <citation type="submission" date="2019-09" db="EMBL/GenBank/DDBJ databases">
        <title>Bird 10,000 Genomes (B10K) Project - Family phase.</title>
        <authorList>
            <person name="Zhang G."/>
        </authorList>
    </citation>
    <scope>NUCLEOTIDE SEQUENCE [LARGE SCALE GENOMIC DNA]</scope>
    <source>
        <strain evidence="2">B10K-MSB-42743</strain>
        <tissue evidence="2">Heart</tissue>
    </source>
</reference>